<organism evidence="1 2">
    <name type="scientific">Bondarzewia mesenterica</name>
    <dbReference type="NCBI Taxonomy" id="1095465"/>
    <lineage>
        <taxon>Eukaryota</taxon>
        <taxon>Fungi</taxon>
        <taxon>Dikarya</taxon>
        <taxon>Basidiomycota</taxon>
        <taxon>Agaricomycotina</taxon>
        <taxon>Agaricomycetes</taxon>
        <taxon>Russulales</taxon>
        <taxon>Bondarzewiaceae</taxon>
        <taxon>Bondarzewia</taxon>
    </lineage>
</organism>
<reference evidence="1 2" key="1">
    <citation type="submission" date="2019-02" db="EMBL/GenBank/DDBJ databases">
        <title>Genome sequencing of the rare red list fungi Bondarzewia mesenterica.</title>
        <authorList>
            <person name="Buettner E."/>
            <person name="Kellner H."/>
        </authorList>
    </citation>
    <scope>NUCLEOTIDE SEQUENCE [LARGE SCALE GENOMIC DNA]</scope>
    <source>
        <strain evidence="1 2">DSM 108281</strain>
    </source>
</reference>
<accession>A0A4S4LRL4</accession>
<keyword evidence="2" id="KW-1185">Reference proteome</keyword>
<dbReference type="EMBL" id="SGPL01000234">
    <property type="protein sequence ID" value="THH15022.1"/>
    <property type="molecule type" value="Genomic_DNA"/>
</dbReference>
<evidence type="ECO:0000313" key="2">
    <source>
        <dbReference type="Proteomes" id="UP000310158"/>
    </source>
</evidence>
<dbReference type="AlphaFoldDB" id="A0A4S4LRL4"/>
<dbReference type="Proteomes" id="UP000310158">
    <property type="component" value="Unassembled WGS sequence"/>
</dbReference>
<sequence>MAVFVVRPDHDPSVVLDDNTRDAFIIRRAEFMTHERLSKDFGYGQLAWGVKDEEESLEIRRQGGVGQALIAIACAPRSDAGDKAPLLVSFQRHALREPASSYCLTSLGYQMWDFILKELVNNCDPNFRQMIRMRRLAGLSLAADSADGDERSSRIENIEL</sequence>
<name>A0A4S4LRL4_9AGAM</name>
<proteinExistence type="predicted"/>
<protein>
    <submittedName>
        <fullName evidence="1">Uncharacterized protein</fullName>
    </submittedName>
</protein>
<evidence type="ECO:0000313" key="1">
    <source>
        <dbReference type="EMBL" id="THH15022.1"/>
    </source>
</evidence>
<gene>
    <name evidence="1" type="ORF">EW146_g5402</name>
</gene>
<comment type="caution">
    <text evidence="1">The sequence shown here is derived from an EMBL/GenBank/DDBJ whole genome shotgun (WGS) entry which is preliminary data.</text>
</comment>